<feature type="transmembrane region" description="Helical" evidence="2">
    <location>
        <begin position="97"/>
        <end position="116"/>
    </location>
</feature>
<protein>
    <recommendedName>
        <fullName evidence="5">Translation initiation factor 2</fullName>
    </recommendedName>
</protein>
<feature type="signal peptide" evidence="3">
    <location>
        <begin position="1"/>
        <end position="21"/>
    </location>
</feature>
<accession>A0A1B2F8G5</accession>
<dbReference type="EMBL" id="CP016634">
    <property type="protein sequence ID" value="ANY88589.1"/>
    <property type="molecule type" value="Genomic_DNA"/>
</dbReference>
<dbReference type="RefSeq" id="WP_070092115.1">
    <property type="nucleotide sequence ID" value="NZ_CP016634.1"/>
</dbReference>
<keyword evidence="2" id="KW-0472">Membrane</keyword>
<name>A0A1B2F8G5_PSEPU</name>
<keyword evidence="2" id="KW-1133">Transmembrane helix</keyword>
<proteinExistence type="predicted"/>
<dbReference type="AlphaFoldDB" id="A0A1B2F8G5"/>
<feature type="chain" id="PRO_5008536922" description="Translation initiation factor 2" evidence="3">
    <location>
        <begin position="22"/>
        <end position="128"/>
    </location>
</feature>
<evidence type="ECO:0008006" key="5">
    <source>
        <dbReference type="Google" id="ProtNLM"/>
    </source>
</evidence>
<evidence type="ECO:0000313" key="4">
    <source>
        <dbReference type="EMBL" id="ANY88589.1"/>
    </source>
</evidence>
<feature type="coiled-coil region" evidence="1">
    <location>
        <begin position="26"/>
        <end position="86"/>
    </location>
</feature>
<keyword evidence="1" id="KW-0175">Coiled coil</keyword>
<keyword evidence="3" id="KW-0732">Signal</keyword>
<evidence type="ECO:0000256" key="2">
    <source>
        <dbReference type="SAM" id="Phobius"/>
    </source>
</evidence>
<organism evidence="4">
    <name type="scientific">Pseudomonas putida</name>
    <name type="common">Arthrobacter siderocapsulatus</name>
    <dbReference type="NCBI Taxonomy" id="303"/>
    <lineage>
        <taxon>Bacteria</taxon>
        <taxon>Pseudomonadati</taxon>
        <taxon>Pseudomonadota</taxon>
        <taxon>Gammaproteobacteria</taxon>
        <taxon>Pseudomonadales</taxon>
        <taxon>Pseudomonadaceae</taxon>
        <taxon>Pseudomonas</taxon>
    </lineage>
</organism>
<evidence type="ECO:0000256" key="1">
    <source>
        <dbReference type="SAM" id="Coils"/>
    </source>
</evidence>
<reference evidence="4" key="1">
    <citation type="submission" date="2016-07" db="EMBL/GenBank/DDBJ databases">
        <title>New class B carbapenemase carried by novel plasmid in Pseudomonas putida enviromental strain in eastern Amazonia.</title>
        <authorList>
            <person name="Souza C.O."/>
            <person name="Lima K.V."/>
            <person name="Brasiliense D.M."/>
            <person name="Perez-Chaparro P.J."/>
            <person name="Mamizuka E.M."/>
            <person name="Lima M.O."/>
            <person name="Lima L.N."/>
            <person name="McCulloch J.A."/>
        </authorList>
    </citation>
    <scope>NUCLEOTIDE SEQUENCE [LARGE SCALE GENOMIC DNA]</scope>
    <source>
        <strain evidence="4">IEC33019</strain>
    </source>
</reference>
<evidence type="ECO:0000256" key="3">
    <source>
        <dbReference type="SAM" id="SignalP"/>
    </source>
</evidence>
<sequence>MRRGPMSLLLCLLSLSPFAIAEEPLSLTAAAQITELQQRLQDSEQQRAALNQQLQDTQSEQDNAQLARLRQENQRLKLSLKELQASAPVPLLSDQQLWFVIGSAVALFSAVCGILASGGHRRRRQWLN</sequence>
<gene>
    <name evidence="4" type="ORF">IEC33019_3057</name>
</gene>
<keyword evidence="2" id="KW-0812">Transmembrane</keyword>